<feature type="region of interest" description="Disordered" evidence="6">
    <location>
        <begin position="1"/>
        <end position="24"/>
    </location>
</feature>
<keyword evidence="2 5" id="KW-0378">Hydrolase</keyword>
<comment type="caution">
    <text evidence="8">The sequence shown here is derived from an EMBL/GenBank/DDBJ whole genome shotgun (WGS) entry which is preliminary data.</text>
</comment>
<reference evidence="8" key="2">
    <citation type="submission" date="2021-04" db="EMBL/GenBank/DDBJ databases">
        <authorList>
            <person name="Gilroy R."/>
        </authorList>
    </citation>
    <scope>NUCLEOTIDE SEQUENCE</scope>
    <source>
        <strain evidence="8">CHK183-1962</strain>
    </source>
</reference>
<feature type="binding site" evidence="5">
    <location>
        <begin position="229"/>
        <end position="236"/>
    </location>
    <ligand>
        <name>ATP</name>
        <dbReference type="ChEBI" id="CHEBI:30616"/>
    </ligand>
</feature>
<dbReference type="Proteomes" id="UP000886890">
    <property type="component" value="Unassembled WGS sequence"/>
</dbReference>
<dbReference type="Gene3D" id="3.40.50.300">
    <property type="entry name" value="P-loop containing nucleotide triphosphate hydrolases"/>
    <property type="match status" value="2"/>
</dbReference>
<dbReference type="InterPro" id="IPR011013">
    <property type="entry name" value="Gal_mutarotase_sf_dom"/>
</dbReference>
<evidence type="ECO:0000256" key="4">
    <source>
        <dbReference type="ARBA" id="ARBA00022840"/>
    </source>
</evidence>
<evidence type="ECO:0000256" key="6">
    <source>
        <dbReference type="SAM" id="MobiDB-lite"/>
    </source>
</evidence>
<dbReference type="PANTHER" id="PTHR11070:SF17">
    <property type="entry name" value="DNA HELICASE IV"/>
    <property type="match status" value="1"/>
</dbReference>
<dbReference type="Pfam" id="PF13245">
    <property type="entry name" value="AAA_19"/>
    <property type="match status" value="1"/>
</dbReference>
<feature type="region of interest" description="Disordered" evidence="6">
    <location>
        <begin position="731"/>
        <end position="792"/>
    </location>
</feature>
<dbReference type="GO" id="GO:0043138">
    <property type="term" value="F:3'-5' DNA helicase activity"/>
    <property type="evidence" value="ECO:0007669"/>
    <property type="project" value="TreeGrafter"/>
</dbReference>
<evidence type="ECO:0000313" key="8">
    <source>
        <dbReference type="EMBL" id="HIX77363.1"/>
    </source>
</evidence>
<dbReference type="AlphaFoldDB" id="A0A9D1XD54"/>
<dbReference type="GO" id="GO:0016787">
    <property type="term" value="F:hydrolase activity"/>
    <property type="evidence" value="ECO:0007669"/>
    <property type="project" value="UniProtKB-UniRule"/>
</dbReference>
<dbReference type="GO" id="GO:0005975">
    <property type="term" value="P:carbohydrate metabolic process"/>
    <property type="evidence" value="ECO:0007669"/>
    <property type="project" value="InterPro"/>
</dbReference>
<dbReference type="GO" id="GO:0005524">
    <property type="term" value="F:ATP binding"/>
    <property type="evidence" value="ECO:0007669"/>
    <property type="project" value="UniProtKB-UniRule"/>
</dbReference>
<dbReference type="InterPro" id="IPR027417">
    <property type="entry name" value="P-loop_NTPase"/>
</dbReference>
<keyword evidence="1 5" id="KW-0547">Nucleotide-binding</keyword>
<dbReference type="InterPro" id="IPR000212">
    <property type="entry name" value="DNA_helicase_UvrD/REP"/>
</dbReference>
<evidence type="ECO:0000259" key="7">
    <source>
        <dbReference type="PROSITE" id="PS51198"/>
    </source>
</evidence>
<dbReference type="GO" id="GO:0000725">
    <property type="term" value="P:recombinational repair"/>
    <property type="evidence" value="ECO:0007669"/>
    <property type="project" value="TreeGrafter"/>
</dbReference>
<protein>
    <submittedName>
        <fullName evidence="8">DUF4968 domain-containing protein</fullName>
    </submittedName>
</protein>
<feature type="compositionally biased region" description="Basic and acidic residues" evidence="6">
    <location>
        <begin position="1"/>
        <end position="10"/>
    </location>
</feature>
<evidence type="ECO:0000256" key="3">
    <source>
        <dbReference type="ARBA" id="ARBA00022806"/>
    </source>
</evidence>
<proteinExistence type="predicted"/>
<evidence type="ECO:0000313" key="9">
    <source>
        <dbReference type="Proteomes" id="UP000886890"/>
    </source>
</evidence>
<dbReference type="Gene3D" id="2.60.40.1760">
    <property type="entry name" value="glycosyl hydrolase (family 31)"/>
    <property type="match status" value="1"/>
</dbReference>
<keyword evidence="4 5" id="KW-0067">ATP-binding</keyword>
<dbReference type="GO" id="GO:0005829">
    <property type="term" value="C:cytosol"/>
    <property type="evidence" value="ECO:0007669"/>
    <property type="project" value="TreeGrafter"/>
</dbReference>
<dbReference type="Pfam" id="PF13538">
    <property type="entry name" value="UvrD_C_2"/>
    <property type="match status" value="1"/>
</dbReference>
<evidence type="ECO:0000256" key="2">
    <source>
        <dbReference type="ARBA" id="ARBA00022801"/>
    </source>
</evidence>
<dbReference type="SUPFAM" id="SSF52540">
    <property type="entry name" value="P-loop containing nucleoside triphosphate hydrolases"/>
    <property type="match status" value="1"/>
</dbReference>
<dbReference type="EMBL" id="DXEK01000121">
    <property type="protein sequence ID" value="HIX77363.1"/>
    <property type="molecule type" value="Genomic_DNA"/>
</dbReference>
<dbReference type="GO" id="GO:0030246">
    <property type="term" value="F:carbohydrate binding"/>
    <property type="evidence" value="ECO:0007669"/>
    <property type="project" value="InterPro"/>
</dbReference>
<dbReference type="PANTHER" id="PTHR11070">
    <property type="entry name" value="UVRD / RECB / PCRA DNA HELICASE FAMILY MEMBER"/>
    <property type="match status" value="1"/>
</dbReference>
<evidence type="ECO:0000256" key="5">
    <source>
        <dbReference type="PROSITE-ProRule" id="PRU00560"/>
    </source>
</evidence>
<name>A0A9D1XD54_9FIRM</name>
<sequence length="1061" mass="121188">MQEKQREKKNGTFRPVPGLSREDEEQQLKEIIGIAKDNLARTETYVRELNEEYHDLVETYGPKDKEALAMLHNTQAQMRERQRDLIRCRKARKTPYFGRIDFRDSGLSREESYYVGRVGISDESSEPVVIDWRAPLASVYYENNTGRCTYTVKGEGTFAVDLDRKRTYEIANDQLKDFFDSDVVANDELLTKYLARNKTAVLGEIIATIQEEQNAIIRRTPKRNLIVQGVAGSGKTTVAMHRISYILYNYEEEFQPQDFYIIGSNRILLNYITSVLPDLDVYGVSQMTMEQLFVRLLYEDWDPRFHRIRSIDKKDEAACRKGSYQWFHDLERFCREYERAAVSWEEIRIEKNGVLLMDEAAITGYLDENPKVSMQGKINMLNEILRSKLENEISGKYVSYTPEEKKELQRLYRWHFGKDVWKGSIFQVYREFLASQEEKGKPVPYTENEFDLYDLAALAYLYKRIKETDGIREASHVIIDEAQDFGMMAYGSLEYCLRGCTYTIMGDVSQNIHYGYGLNDWEDLRKLMLSTNPGGFGLLKKSYRNTVEISNFATEILRHGNFAVYPVEPIQRHGSQVQVTECENEEEMLAETEQNIRNWLQEGRETIAVICRDEEEAAMVSARLGEKLPLADSNLETANFTEGIMVLPVEYTKGLEFDGVLLYHPSAEHYPAEDRYVKLLYVAATRALHELTVVHQGDLTDLIAKPVSGKKQMQLLEQEREVKKSVQQGKAVRAAGQPKTPNTVGKNIVQPGETETIPGRPGMPGAAEKPAAQPGKSEKLPGYPGMPGTAEKPAAQPVMKKLAGQPKTQNTAGKSTGQVNLSSHRFGEFPDESILRPKGHSRIDCSVRIIKKSRTHLDLISRYGTLRLTPLEPEIIRVQFLKGTMDTFRPGYWNYRPDVPVSWTAKAGKTLVEAATEKLKIRIDKRTGALQFYDANGKLLLSEKADLPRQIETGARPDTWTYFDWAKNEKLSAKGNLADDLERMNQKARYISFGGRNLKMPLLLSDNGYGIGVAAERNVICCTVPTYGKYVYTDGADQIDYYFMYGGDYKNTLELYKKVNM</sequence>
<dbReference type="SUPFAM" id="SSF74650">
    <property type="entry name" value="Galactose mutarotase-like"/>
    <property type="match status" value="1"/>
</dbReference>
<dbReference type="InterPro" id="IPR014016">
    <property type="entry name" value="UvrD-like_ATP-bd"/>
</dbReference>
<reference evidence="8" key="1">
    <citation type="journal article" date="2021" name="PeerJ">
        <title>Extensive microbial diversity within the chicken gut microbiome revealed by metagenomics and culture.</title>
        <authorList>
            <person name="Gilroy R."/>
            <person name="Ravi A."/>
            <person name="Getino M."/>
            <person name="Pursley I."/>
            <person name="Horton D.L."/>
            <person name="Alikhan N.F."/>
            <person name="Baker D."/>
            <person name="Gharbi K."/>
            <person name="Hall N."/>
            <person name="Watson M."/>
            <person name="Adriaenssens E.M."/>
            <person name="Foster-Nyarko E."/>
            <person name="Jarju S."/>
            <person name="Secka A."/>
            <person name="Antonio M."/>
            <person name="Oren A."/>
            <person name="Chaudhuri R.R."/>
            <person name="La Ragione R."/>
            <person name="Hildebrand F."/>
            <person name="Pallen M.J."/>
        </authorList>
    </citation>
    <scope>NUCLEOTIDE SEQUENCE</scope>
    <source>
        <strain evidence="8">CHK183-1962</strain>
    </source>
</reference>
<dbReference type="InterPro" id="IPR027785">
    <property type="entry name" value="UvrD-like_helicase_C"/>
</dbReference>
<gene>
    <name evidence="8" type="ORF">H9734_07200</name>
</gene>
<keyword evidence="3 5" id="KW-0347">Helicase</keyword>
<dbReference type="GO" id="GO:0003677">
    <property type="term" value="F:DNA binding"/>
    <property type="evidence" value="ECO:0007669"/>
    <property type="project" value="InterPro"/>
</dbReference>
<dbReference type="PROSITE" id="PS51198">
    <property type="entry name" value="UVRD_HELICASE_ATP_BIND"/>
    <property type="match status" value="1"/>
</dbReference>
<evidence type="ECO:0000256" key="1">
    <source>
        <dbReference type="ARBA" id="ARBA00022741"/>
    </source>
</evidence>
<organism evidence="8 9">
    <name type="scientific">Candidatus Fusicatenibacter merdavium</name>
    <dbReference type="NCBI Taxonomy" id="2838600"/>
    <lineage>
        <taxon>Bacteria</taxon>
        <taxon>Bacillati</taxon>
        <taxon>Bacillota</taxon>
        <taxon>Clostridia</taxon>
        <taxon>Lachnospirales</taxon>
        <taxon>Lachnospiraceae</taxon>
        <taxon>Fusicatenibacter</taxon>
    </lineage>
</organism>
<feature type="domain" description="UvrD-like helicase ATP-binding" evidence="7">
    <location>
        <begin position="208"/>
        <end position="546"/>
    </location>
</feature>
<accession>A0A9D1XD54</accession>